<reference evidence="9" key="1">
    <citation type="submission" date="2018-05" db="EMBL/GenBank/DDBJ databases">
        <authorList>
            <person name="Lanie J.A."/>
            <person name="Ng W.-L."/>
            <person name="Kazmierczak K.M."/>
            <person name="Andrzejewski T.M."/>
            <person name="Davidsen T.M."/>
            <person name="Wayne K.J."/>
            <person name="Tettelin H."/>
            <person name="Glass J.I."/>
            <person name="Rusch D."/>
            <person name="Podicherti R."/>
            <person name="Tsui H.-C.T."/>
            <person name="Winkler M.E."/>
        </authorList>
    </citation>
    <scope>NUCLEOTIDE SEQUENCE</scope>
</reference>
<feature type="non-terminal residue" evidence="9">
    <location>
        <position position="1"/>
    </location>
</feature>
<keyword evidence="2" id="KW-1003">Cell membrane</keyword>
<dbReference type="InterPro" id="IPR004268">
    <property type="entry name" value="MurJ"/>
</dbReference>
<feature type="transmembrane region" description="Helical" evidence="8">
    <location>
        <begin position="168"/>
        <end position="191"/>
    </location>
</feature>
<dbReference type="PANTHER" id="PTHR47019">
    <property type="entry name" value="LIPID II FLIPPASE MURJ"/>
    <property type="match status" value="1"/>
</dbReference>
<keyword evidence="7 8" id="KW-0472">Membrane</keyword>
<proteinExistence type="inferred from homology"/>
<feature type="transmembrane region" description="Helical" evidence="8">
    <location>
        <begin position="327"/>
        <end position="350"/>
    </location>
</feature>
<evidence type="ECO:0000256" key="3">
    <source>
        <dbReference type="ARBA" id="ARBA00022692"/>
    </source>
</evidence>
<organism evidence="9">
    <name type="scientific">marine metagenome</name>
    <dbReference type="NCBI Taxonomy" id="408172"/>
    <lineage>
        <taxon>unclassified sequences</taxon>
        <taxon>metagenomes</taxon>
        <taxon>ecological metagenomes</taxon>
    </lineage>
</organism>
<feature type="transmembrane region" description="Helical" evidence="8">
    <location>
        <begin position="203"/>
        <end position="223"/>
    </location>
</feature>
<evidence type="ECO:0000256" key="8">
    <source>
        <dbReference type="SAM" id="Phobius"/>
    </source>
</evidence>
<evidence type="ECO:0008006" key="10">
    <source>
        <dbReference type="Google" id="ProtNLM"/>
    </source>
</evidence>
<dbReference type="PANTHER" id="PTHR47019:SF1">
    <property type="entry name" value="LIPID II FLIPPASE MURJ"/>
    <property type="match status" value="1"/>
</dbReference>
<protein>
    <recommendedName>
        <fullName evidence="10">Murein biosynthesis integral membrane protein MurJ</fullName>
    </recommendedName>
</protein>
<dbReference type="GO" id="GO:0005886">
    <property type="term" value="C:plasma membrane"/>
    <property type="evidence" value="ECO:0007669"/>
    <property type="project" value="UniProtKB-SubCell"/>
</dbReference>
<feature type="transmembrane region" description="Helical" evidence="8">
    <location>
        <begin position="469"/>
        <end position="487"/>
    </location>
</feature>
<feature type="transmembrane region" description="Helical" evidence="8">
    <location>
        <begin position="362"/>
        <end position="388"/>
    </location>
</feature>
<keyword evidence="4" id="KW-0133">Cell shape</keyword>
<feature type="transmembrane region" description="Helical" evidence="8">
    <location>
        <begin position="424"/>
        <end position="448"/>
    </location>
</feature>
<dbReference type="CDD" id="cd13123">
    <property type="entry name" value="MATE_MurJ_like"/>
    <property type="match status" value="1"/>
</dbReference>
<comment type="subcellular location">
    <subcellularLocation>
        <location evidence="1">Cell membrane</location>
        <topology evidence="1">Multi-pass membrane protein</topology>
    </subcellularLocation>
</comment>
<dbReference type="GO" id="GO:0008360">
    <property type="term" value="P:regulation of cell shape"/>
    <property type="evidence" value="ECO:0007669"/>
    <property type="project" value="UniProtKB-KW"/>
</dbReference>
<keyword evidence="5" id="KW-0573">Peptidoglycan synthesis</keyword>
<dbReference type="InterPro" id="IPR051050">
    <property type="entry name" value="Lipid_II_flippase_MurJ/MviN"/>
</dbReference>
<feature type="transmembrane region" description="Helical" evidence="8">
    <location>
        <begin position="288"/>
        <end position="306"/>
    </location>
</feature>
<evidence type="ECO:0000256" key="7">
    <source>
        <dbReference type="ARBA" id="ARBA00023136"/>
    </source>
</evidence>
<dbReference type="PRINTS" id="PR01806">
    <property type="entry name" value="VIRFACTRMVIN"/>
</dbReference>
<dbReference type="GO" id="GO:0009252">
    <property type="term" value="P:peptidoglycan biosynthetic process"/>
    <property type="evidence" value="ECO:0007669"/>
    <property type="project" value="UniProtKB-KW"/>
</dbReference>
<feature type="transmembrane region" description="Helical" evidence="8">
    <location>
        <begin position="400"/>
        <end position="418"/>
    </location>
</feature>
<dbReference type="PIRSF" id="PIRSF002869">
    <property type="entry name" value="MviN"/>
    <property type="match status" value="1"/>
</dbReference>
<evidence type="ECO:0000256" key="4">
    <source>
        <dbReference type="ARBA" id="ARBA00022960"/>
    </source>
</evidence>
<feature type="transmembrane region" description="Helical" evidence="8">
    <location>
        <begin position="134"/>
        <end position="161"/>
    </location>
</feature>
<dbReference type="Pfam" id="PF03023">
    <property type="entry name" value="MurJ"/>
    <property type="match status" value="1"/>
</dbReference>
<evidence type="ECO:0000313" key="9">
    <source>
        <dbReference type="EMBL" id="SUZ98660.1"/>
    </source>
</evidence>
<dbReference type="NCBIfam" id="TIGR01695">
    <property type="entry name" value="murJ_mviN"/>
    <property type="match status" value="1"/>
</dbReference>
<dbReference type="GO" id="GO:0034204">
    <property type="term" value="P:lipid translocation"/>
    <property type="evidence" value="ECO:0007669"/>
    <property type="project" value="TreeGrafter"/>
</dbReference>
<evidence type="ECO:0000256" key="1">
    <source>
        <dbReference type="ARBA" id="ARBA00004651"/>
    </source>
</evidence>
<feature type="transmembrane region" description="Helical" evidence="8">
    <location>
        <begin position="493"/>
        <end position="514"/>
    </location>
</feature>
<evidence type="ECO:0000256" key="5">
    <source>
        <dbReference type="ARBA" id="ARBA00022984"/>
    </source>
</evidence>
<gene>
    <name evidence="9" type="ORF">METZ01_LOCUS51514</name>
</gene>
<dbReference type="EMBL" id="UINC01002626">
    <property type="protein sequence ID" value="SUZ98660.1"/>
    <property type="molecule type" value="Genomic_DNA"/>
</dbReference>
<dbReference type="GO" id="GO:0015648">
    <property type="term" value="F:lipid-linked peptidoglycan transporter activity"/>
    <property type="evidence" value="ECO:0007669"/>
    <property type="project" value="TreeGrafter"/>
</dbReference>
<sequence length="524" mass="55456">VPTSPGVVGHESSPGVSAATSVGAGIFLSRLVGFIRDRVFAHYFGSSDFADAWRAALRLPNVIQNLLGEGTLSASLIPIYAEYLEKGEEEKAGRLAGAALGILTVVGGGLALLGILVAPLLVEVLFFRWSPDKQAITITLVRILFPMTGVLVISAWALTILNSHRRFFISYVAPVLWNVSMIAAMVGGFVYLDLGERDLVVALGWGALVGGALQLMFQVPFVLKYRTGLRISVGRHVEGLKEAIQNFIPVVTARGVINLSGWLDLFLAALLVDGAVAVLGYAQAFYMLPISLFGISVAASELPELSRMRVEEEQVLASRVSTALRRVSFFVIPSAAVYLVLGDVVVAAVFQTGAFGSVETLVTWGVLGAYAIGLPASASSRVLSSAFYALRDTKTPAKIAYIRIVVSIVIGLLLMIPLDDLGFVQLRLGAAGLALGASAGAWLEYVLLRRSLRIMIGAHGPGSSAVLRVMLAATLAVGSGVLLQLNLPVAHPIMLGLAILIPAGLVYVATAAFLGEKLSDRVRR</sequence>
<accession>A0A381S3M0</accession>
<evidence type="ECO:0000256" key="2">
    <source>
        <dbReference type="ARBA" id="ARBA00022475"/>
    </source>
</evidence>
<evidence type="ECO:0000256" key="6">
    <source>
        <dbReference type="ARBA" id="ARBA00022989"/>
    </source>
</evidence>
<name>A0A381S3M0_9ZZZZ</name>
<keyword evidence="3 8" id="KW-0812">Transmembrane</keyword>
<dbReference type="AlphaFoldDB" id="A0A381S3M0"/>
<dbReference type="HAMAP" id="MF_02078">
    <property type="entry name" value="MurJ_MviN"/>
    <property type="match status" value="1"/>
</dbReference>
<keyword evidence="6 8" id="KW-1133">Transmembrane helix</keyword>
<feature type="transmembrane region" description="Helical" evidence="8">
    <location>
        <begin position="95"/>
        <end position="122"/>
    </location>
</feature>